<dbReference type="Proteomes" id="UP000001514">
    <property type="component" value="Unassembled WGS sequence"/>
</dbReference>
<proteinExistence type="predicted"/>
<organism evidence="2">
    <name type="scientific">Selaginella moellendorffii</name>
    <name type="common">Spikemoss</name>
    <dbReference type="NCBI Taxonomy" id="88036"/>
    <lineage>
        <taxon>Eukaryota</taxon>
        <taxon>Viridiplantae</taxon>
        <taxon>Streptophyta</taxon>
        <taxon>Embryophyta</taxon>
        <taxon>Tracheophyta</taxon>
        <taxon>Lycopodiopsida</taxon>
        <taxon>Selaginellales</taxon>
        <taxon>Selaginellaceae</taxon>
        <taxon>Selaginella</taxon>
    </lineage>
</organism>
<gene>
    <name evidence="1" type="ORF">SELMODRAFT_427687</name>
</gene>
<evidence type="ECO:0000313" key="2">
    <source>
        <dbReference type="Proteomes" id="UP000001514"/>
    </source>
</evidence>
<dbReference type="InterPro" id="IPR009003">
    <property type="entry name" value="Peptidase_S1_PA"/>
</dbReference>
<dbReference type="SUPFAM" id="SSF50494">
    <property type="entry name" value="Trypsin-like serine proteases"/>
    <property type="match status" value="1"/>
</dbReference>
<dbReference type="AlphaFoldDB" id="D8T0E2"/>
<dbReference type="KEGG" id="smo:SELMODRAFT_427687"/>
<dbReference type="EMBL" id="GL377658">
    <property type="protein sequence ID" value="EFJ09831.1"/>
    <property type="molecule type" value="Genomic_DNA"/>
</dbReference>
<keyword evidence="2" id="KW-1185">Reference proteome</keyword>
<dbReference type="Gramene" id="EFJ09831">
    <property type="protein sequence ID" value="EFJ09831"/>
    <property type="gene ID" value="SELMODRAFT_427687"/>
</dbReference>
<name>D8T0E2_SELML</name>
<reference evidence="1 2" key="1">
    <citation type="journal article" date="2011" name="Science">
        <title>The Selaginella genome identifies genetic changes associated with the evolution of vascular plants.</title>
        <authorList>
            <person name="Banks J.A."/>
            <person name="Nishiyama T."/>
            <person name="Hasebe M."/>
            <person name="Bowman J.L."/>
            <person name="Gribskov M."/>
            <person name="dePamphilis C."/>
            <person name="Albert V.A."/>
            <person name="Aono N."/>
            <person name="Aoyama T."/>
            <person name="Ambrose B.A."/>
            <person name="Ashton N.W."/>
            <person name="Axtell M.J."/>
            <person name="Barker E."/>
            <person name="Barker M.S."/>
            <person name="Bennetzen J.L."/>
            <person name="Bonawitz N.D."/>
            <person name="Chapple C."/>
            <person name="Cheng C."/>
            <person name="Correa L.G."/>
            <person name="Dacre M."/>
            <person name="DeBarry J."/>
            <person name="Dreyer I."/>
            <person name="Elias M."/>
            <person name="Engstrom E.M."/>
            <person name="Estelle M."/>
            <person name="Feng L."/>
            <person name="Finet C."/>
            <person name="Floyd S.K."/>
            <person name="Frommer W.B."/>
            <person name="Fujita T."/>
            <person name="Gramzow L."/>
            <person name="Gutensohn M."/>
            <person name="Harholt J."/>
            <person name="Hattori M."/>
            <person name="Heyl A."/>
            <person name="Hirai T."/>
            <person name="Hiwatashi Y."/>
            <person name="Ishikawa M."/>
            <person name="Iwata M."/>
            <person name="Karol K.G."/>
            <person name="Koehler B."/>
            <person name="Kolukisaoglu U."/>
            <person name="Kubo M."/>
            <person name="Kurata T."/>
            <person name="Lalonde S."/>
            <person name="Li K."/>
            <person name="Li Y."/>
            <person name="Litt A."/>
            <person name="Lyons E."/>
            <person name="Manning G."/>
            <person name="Maruyama T."/>
            <person name="Michael T.P."/>
            <person name="Mikami K."/>
            <person name="Miyazaki S."/>
            <person name="Morinaga S."/>
            <person name="Murata T."/>
            <person name="Mueller-Roeber B."/>
            <person name="Nelson D.R."/>
            <person name="Obara M."/>
            <person name="Oguri Y."/>
            <person name="Olmstead R.G."/>
            <person name="Onodera N."/>
            <person name="Petersen B.L."/>
            <person name="Pils B."/>
            <person name="Prigge M."/>
            <person name="Rensing S.A."/>
            <person name="Riano-Pachon D.M."/>
            <person name="Roberts A.W."/>
            <person name="Sato Y."/>
            <person name="Scheller H.V."/>
            <person name="Schulz B."/>
            <person name="Schulz C."/>
            <person name="Shakirov E.V."/>
            <person name="Shibagaki N."/>
            <person name="Shinohara N."/>
            <person name="Shippen D.E."/>
            <person name="Soerensen I."/>
            <person name="Sotooka R."/>
            <person name="Sugimoto N."/>
            <person name="Sugita M."/>
            <person name="Sumikawa N."/>
            <person name="Tanurdzic M."/>
            <person name="Theissen G."/>
            <person name="Ulvskov P."/>
            <person name="Wakazuki S."/>
            <person name="Weng J.K."/>
            <person name="Willats W.W."/>
            <person name="Wipf D."/>
            <person name="Wolf P.G."/>
            <person name="Yang L."/>
            <person name="Zimmer A.D."/>
            <person name="Zhu Q."/>
            <person name="Mitros T."/>
            <person name="Hellsten U."/>
            <person name="Loque D."/>
            <person name="Otillar R."/>
            <person name="Salamov A."/>
            <person name="Schmutz J."/>
            <person name="Shapiro H."/>
            <person name="Lindquist E."/>
            <person name="Lucas S."/>
            <person name="Rokhsar D."/>
            <person name="Grigoriev I.V."/>
        </authorList>
    </citation>
    <scope>NUCLEOTIDE SEQUENCE [LARGE SCALE GENOMIC DNA]</scope>
</reference>
<evidence type="ECO:0000313" key="1">
    <source>
        <dbReference type="EMBL" id="EFJ09831.1"/>
    </source>
</evidence>
<sequence>MAVWVKGNGEEARLFRLHNSRYLMLCSIAAHWGFDPDTLLVGRFALSMDKSGNSVSDVDEIRAYSAGAGDGLTDQTPFVITGKPAHTIWTSSSSRKPTLEETFVAAAITDEDFKKLSYTESRSVRPYRSRLVYQRFKAMRQELIIDESGVHHYIRAKDDLGSAVAPFVGALHIVPNGSRFDGSARRPVGMVSLVRCDGYCLTAAQCLEGFDGDDNTIFVSFPRMSGSGDNSCFYECKIAKAEEFVVHLEAKEQQSFKTCMATRFGPASGSVFMFSGPNSTQLVECPMVDSFVCPFEGIVLPSAKIDHKLSLGGPVVNCVGEMIGVIIAHSLLKKSSDSRGKACVTRFGTKMKVQSVSDLQEFLDDALKWKNVNNKLGSTRGDAKYEMWKNCLELRRLVQCTGADFISPAQEWYSQHPLSEFINSAVTEFNAPPLKRPKVKYVPMSEEKIQKFYKEQEAVREVVFWLLHGVNQGKGGLGKSADGAGCHGDLKGSLSTAGESFIFKYKKVQFLVFLEHHEISGCRGLASDGVTVG</sequence>
<protein>
    <submittedName>
        <fullName evidence="1">Uncharacterized protein</fullName>
    </submittedName>
</protein>
<accession>D8T0E2</accession>
<dbReference type="InParanoid" id="D8T0E2"/>
<dbReference type="HOGENOM" id="CLU_511336_0_0_1"/>